<dbReference type="OrthoDB" id="10250990at2759"/>
<keyword evidence="1" id="KW-0472">Membrane</keyword>
<keyword evidence="3" id="KW-1185">Reference proteome</keyword>
<accession>A0A6A6UCD0</accession>
<feature type="transmembrane region" description="Helical" evidence="1">
    <location>
        <begin position="342"/>
        <end position="369"/>
    </location>
</feature>
<evidence type="ECO:0000313" key="2">
    <source>
        <dbReference type="EMBL" id="KAF2669251.1"/>
    </source>
</evidence>
<feature type="transmembrane region" description="Helical" evidence="1">
    <location>
        <begin position="17"/>
        <end position="36"/>
    </location>
</feature>
<reference evidence="2" key="1">
    <citation type="journal article" date="2020" name="Stud. Mycol.">
        <title>101 Dothideomycetes genomes: a test case for predicting lifestyles and emergence of pathogens.</title>
        <authorList>
            <person name="Haridas S."/>
            <person name="Albert R."/>
            <person name="Binder M."/>
            <person name="Bloem J."/>
            <person name="Labutti K."/>
            <person name="Salamov A."/>
            <person name="Andreopoulos B."/>
            <person name="Baker S."/>
            <person name="Barry K."/>
            <person name="Bills G."/>
            <person name="Bluhm B."/>
            <person name="Cannon C."/>
            <person name="Castanera R."/>
            <person name="Culley D."/>
            <person name="Daum C."/>
            <person name="Ezra D."/>
            <person name="Gonzalez J."/>
            <person name="Henrissat B."/>
            <person name="Kuo A."/>
            <person name="Liang C."/>
            <person name="Lipzen A."/>
            <person name="Lutzoni F."/>
            <person name="Magnuson J."/>
            <person name="Mondo S."/>
            <person name="Nolan M."/>
            <person name="Ohm R."/>
            <person name="Pangilinan J."/>
            <person name="Park H.-J."/>
            <person name="Ramirez L."/>
            <person name="Alfaro M."/>
            <person name="Sun H."/>
            <person name="Tritt A."/>
            <person name="Yoshinaga Y."/>
            <person name="Zwiers L.-H."/>
            <person name="Turgeon B."/>
            <person name="Goodwin S."/>
            <person name="Spatafora J."/>
            <person name="Crous P."/>
            <person name="Grigoriev I."/>
        </authorList>
    </citation>
    <scope>NUCLEOTIDE SEQUENCE</scope>
    <source>
        <strain evidence="2">CBS 115976</strain>
    </source>
</reference>
<organism evidence="2 3">
    <name type="scientific">Microthyrium microscopicum</name>
    <dbReference type="NCBI Taxonomy" id="703497"/>
    <lineage>
        <taxon>Eukaryota</taxon>
        <taxon>Fungi</taxon>
        <taxon>Dikarya</taxon>
        <taxon>Ascomycota</taxon>
        <taxon>Pezizomycotina</taxon>
        <taxon>Dothideomycetes</taxon>
        <taxon>Dothideomycetes incertae sedis</taxon>
        <taxon>Microthyriales</taxon>
        <taxon>Microthyriaceae</taxon>
        <taxon>Microthyrium</taxon>
    </lineage>
</organism>
<dbReference type="Proteomes" id="UP000799302">
    <property type="component" value="Unassembled WGS sequence"/>
</dbReference>
<sequence length="407" mass="46809">MELDLCPNNSRRDTREIWQKLFAVHFTVVVAFCHLLHIRKEPITFQKLLFFLLFPPIFLIRHALATTAILGASIWNILTPRHWSKFDVHHSLWLLLGTISEDESDTDAISLSAPQKSAYTLALSWGRAVVICGFLTQCSGTIYLYNRRQQHEMVARADARSFELACAGILVGSLTLLNHLHIGFFGKPIPSLQSSTLPYPDWAADHMEARIEDWKLRVSATYFPGWQMNLLLHCFILCMRGSLTAISHRYTISASGLGTLFPSLWQSFRKSPLLITNAALLSLAWGFSFGSRYHDRWELQSVYLIVVFSALLLDWCIKKIYHDQPWWLRKIHDGLLSKLRFFFIRSVVLALFFILAIICLAVPLVGFGFREPQRMFLETLKLQDWPVDESCPLLWADPKSEWVWGLA</sequence>
<dbReference type="AlphaFoldDB" id="A0A6A6UCD0"/>
<gene>
    <name evidence="2" type="ORF">BT63DRAFT_255697</name>
</gene>
<proteinExistence type="predicted"/>
<evidence type="ECO:0000256" key="1">
    <source>
        <dbReference type="SAM" id="Phobius"/>
    </source>
</evidence>
<evidence type="ECO:0000313" key="3">
    <source>
        <dbReference type="Proteomes" id="UP000799302"/>
    </source>
</evidence>
<keyword evidence="1" id="KW-0812">Transmembrane</keyword>
<protein>
    <submittedName>
        <fullName evidence="2">Uncharacterized protein</fullName>
    </submittedName>
</protein>
<feature type="transmembrane region" description="Helical" evidence="1">
    <location>
        <begin position="48"/>
        <end position="75"/>
    </location>
</feature>
<keyword evidence="1" id="KW-1133">Transmembrane helix</keyword>
<name>A0A6A6UCD0_9PEZI</name>
<feature type="transmembrane region" description="Helical" evidence="1">
    <location>
        <begin position="125"/>
        <end position="145"/>
    </location>
</feature>
<dbReference type="EMBL" id="MU004235">
    <property type="protein sequence ID" value="KAF2669251.1"/>
    <property type="molecule type" value="Genomic_DNA"/>
</dbReference>